<protein>
    <submittedName>
        <fullName evidence="1">Alpha/beta-hydrolase</fullName>
    </submittedName>
</protein>
<evidence type="ECO:0000313" key="2">
    <source>
        <dbReference type="Proteomes" id="UP000245626"/>
    </source>
</evidence>
<name>A0ACD0P081_9BASI</name>
<organism evidence="1 2">
    <name type="scientific">Violaceomyces palustris</name>
    <dbReference type="NCBI Taxonomy" id="1673888"/>
    <lineage>
        <taxon>Eukaryota</taxon>
        <taxon>Fungi</taxon>
        <taxon>Dikarya</taxon>
        <taxon>Basidiomycota</taxon>
        <taxon>Ustilaginomycotina</taxon>
        <taxon>Ustilaginomycetes</taxon>
        <taxon>Violaceomycetales</taxon>
        <taxon>Violaceomycetaceae</taxon>
        <taxon>Violaceomyces</taxon>
    </lineage>
</organism>
<sequence>LASSGPSQSSLGWIETLYQNDLTANLTDGAILLPKPVQPKSAAGVCSSIGEALLSAAGQGASGNRLAQDIQSQIDYLKAAGRVSSDSVFWVQGSSDASPNVYSVSSGQIMQGNSSGAPSSAGVLCSHMAPLASAPQDPNVLIDNSVFGKSRQLVLQTTGGYTLLGTRDRRSFRFLGIPFADAPLKAKRFQHSTAYTGSKQIDATDYRPACHQAGLPASVPMSEDCLNLNVFTTSVKGTSSDGKLKPVVVFFYGGSYVSGRNSEHAYDGGNFASRSDIVVVTANYRLGALGYLAYKDSLPGNAGTSDQIQALQWVRQNIEAFGGDPDQVTIMGQSAGAQSVMAVLSSSSSVGLYRAAVMLSNPWIPMFSRKVYDDSITPATAVAVGCQSSLTNDAELVSCLQSADPNQFFESDQIGQAQSAIATALSKRINGTVIGASFEPYNPVPENIIDDQYFYLVGNGTLPNKVPLLVGTTSGEGNLFIPAIFSQEVPASLLTLELALSLLYLPDDLQKIAQSNVFPIDSNDSDIVRKIVTEAFTLNYFTCPTESLISLATTKGLTSGKTYLYEMRNGHSTSPDPTPECAGEASGLNVCHASDLVEVFGTLNIEGFSVSDRFLNYTRYVQDSWSAFIRNLDPNPSSSYLQVRGRSYEHTLELSQSVPWKPFSPPSSFSDTSSDSTTQIVALQPSRERLVNQTQCAFYYENNLLTYQRIDNTL</sequence>
<reference evidence="1 2" key="1">
    <citation type="journal article" date="2018" name="Mol. Biol. Evol.">
        <title>Broad Genomic Sampling Reveals a Smut Pathogenic Ancestry of the Fungal Clade Ustilaginomycotina.</title>
        <authorList>
            <person name="Kijpornyongpan T."/>
            <person name="Mondo S.J."/>
            <person name="Barry K."/>
            <person name="Sandor L."/>
            <person name="Lee J."/>
            <person name="Lipzen A."/>
            <person name="Pangilinan J."/>
            <person name="LaButti K."/>
            <person name="Hainaut M."/>
            <person name="Henrissat B."/>
            <person name="Grigoriev I.V."/>
            <person name="Spatafora J.W."/>
            <person name="Aime M.C."/>
        </authorList>
    </citation>
    <scope>NUCLEOTIDE SEQUENCE [LARGE SCALE GENOMIC DNA]</scope>
    <source>
        <strain evidence="1 2">SA 807</strain>
    </source>
</reference>
<keyword evidence="2" id="KW-1185">Reference proteome</keyword>
<proteinExistence type="predicted"/>
<feature type="non-terminal residue" evidence="1">
    <location>
        <position position="1"/>
    </location>
</feature>
<dbReference type="EMBL" id="KZ819844">
    <property type="protein sequence ID" value="PWN51421.1"/>
    <property type="molecule type" value="Genomic_DNA"/>
</dbReference>
<dbReference type="Proteomes" id="UP000245626">
    <property type="component" value="Unassembled WGS sequence"/>
</dbReference>
<accession>A0ACD0P081</accession>
<evidence type="ECO:0000313" key="1">
    <source>
        <dbReference type="EMBL" id="PWN51421.1"/>
    </source>
</evidence>
<feature type="non-terminal residue" evidence="1">
    <location>
        <position position="714"/>
    </location>
</feature>
<gene>
    <name evidence="1" type="ORF">IE53DRAFT_296301</name>
</gene>